<feature type="domain" description="MacB-like periplasmic core" evidence="9">
    <location>
        <begin position="28"/>
        <end position="255"/>
    </location>
</feature>
<dbReference type="PANTHER" id="PTHR30572:SF4">
    <property type="entry name" value="ABC TRANSPORTER PERMEASE YTRF"/>
    <property type="match status" value="1"/>
</dbReference>
<evidence type="ECO:0000256" key="6">
    <source>
        <dbReference type="ARBA" id="ARBA00038076"/>
    </source>
</evidence>
<evidence type="ECO:0000256" key="5">
    <source>
        <dbReference type="ARBA" id="ARBA00023136"/>
    </source>
</evidence>
<accession>A0A4Q9B6U0</accession>
<name>A0A4Q9B6U0_9DEIN</name>
<dbReference type="Proteomes" id="UP000292858">
    <property type="component" value="Unassembled WGS sequence"/>
</dbReference>
<comment type="caution">
    <text evidence="10">The sequence shown here is derived from an EMBL/GenBank/DDBJ whole genome shotgun (WGS) entry which is preliminary data.</text>
</comment>
<evidence type="ECO:0000313" key="10">
    <source>
        <dbReference type="EMBL" id="TBH20802.1"/>
    </source>
</evidence>
<dbReference type="InterPro" id="IPR025857">
    <property type="entry name" value="MacB_PCD"/>
</dbReference>
<evidence type="ECO:0000256" key="1">
    <source>
        <dbReference type="ARBA" id="ARBA00004651"/>
    </source>
</evidence>
<protein>
    <submittedName>
        <fullName evidence="10">FtsX-like permease family protein</fullName>
    </submittedName>
</protein>
<feature type="transmembrane region" description="Helical" evidence="7">
    <location>
        <begin position="337"/>
        <end position="364"/>
    </location>
</feature>
<evidence type="ECO:0000259" key="8">
    <source>
        <dbReference type="Pfam" id="PF02687"/>
    </source>
</evidence>
<feature type="transmembrane region" description="Helical" evidence="7">
    <location>
        <begin position="376"/>
        <end position="399"/>
    </location>
</feature>
<dbReference type="OrthoDB" id="9770036at2"/>
<dbReference type="AlphaFoldDB" id="A0A4Q9B6U0"/>
<evidence type="ECO:0000259" key="9">
    <source>
        <dbReference type="Pfam" id="PF12704"/>
    </source>
</evidence>
<feature type="transmembrane region" description="Helical" evidence="7">
    <location>
        <begin position="29"/>
        <end position="49"/>
    </location>
</feature>
<evidence type="ECO:0000256" key="4">
    <source>
        <dbReference type="ARBA" id="ARBA00022989"/>
    </source>
</evidence>
<evidence type="ECO:0000256" key="3">
    <source>
        <dbReference type="ARBA" id="ARBA00022692"/>
    </source>
</evidence>
<feature type="transmembrane region" description="Helical" evidence="7">
    <location>
        <begin position="288"/>
        <end position="316"/>
    </location>
</feature>
<dbReference type="Pfam" id="PF12704">
    <property type="entry name" value="MacB_PCD"/>
    <property type="match status" value="1"/>
</dbReference>
<dbReference type="InterPro" id="IPR003838">
    <property type="entry name" value="ABC3_permease_C"/>
</dbReference>
<proteinExistence type="inferred from homology"/>
<keyword evidence="4 7" id="KW-1133">Transmembrane helix</keyword>
<comment type="similarity">
    <text evidence="6">Belongs to the ABC-4 integral membrane protein family.</text>
</comment>
<dbReference type="InterPro" id="IPR050250">
    <property type="entry name" value="Macrolide_Exporter_MacB"/>
</dbReference>
<evidence type="ECO:0000256" key="2">
    <source>
        <dbReference type="ARBA" id="ARBA00022475"/>
    </source>
</evidence>
<organism evidence="10 11">
    <name type="scientific">Thermus thermamylovorans</name>
    <dbReference type="NCBI Taxonomy" id="2509362"/>
    <lineage>
        <taxon>Bacteria</taxon>
        <taxon>Thermotogati</taxon>
        <taxon>Deinococcota</taxon>
        <taxon>Deinococci</taxon>
        <taxon>Thermales</taxon>
        <taxon>Thermaceae</taxon>
        <taxon>Thermus</taxon>
    </lineage>
</organism>
<feature type="domain" description="ABC3 transporter permease C-terminal" evidence="8">
    <location>
        <begin position="297"/>
        <end position="409"/>
    </location>
</feature>
<keyword evidence="3 7" id="KW-0812">Transmembrane</keyword>
<keyword evidence="11" id="KW-1185">Reference proteome</keyword>
<comment type="subcellular location">
    <subcellularLocation>
        <location evidence="1">Cell membrane</location>
        <topology evidence="1">Multi-pass membrane protein</topology>
    </subcellularLocation>
</comment>
<gene>
    <name evidence="10" type="ORF">ETP66_05145</name>
</gene>
<keyword evidence="5 7" id="KW-0472">Membrane</keyword>
<reference evidence="10 11" key="1">
    <citation type="submission" date="2019-02" db="EMBL/GenBank/DDBJ databases">
        <title>Thermus sp. a novel from hot spring.</title>
        <authorList>
            <person name="Zhao Z."/>
        </authorList>
    </citation>
    <scope>NUCLEOTIDE SEQUENCE [LARGE SCALE GENOMIC DNA]</scope>
    <source>
        <strain evidence="10 11">CFH 72773T</strain>
    </source>
</reference>
<evidence type="ECO:0000256" key="7">
    <source>
        <dbReference type="SAM" id="Phobius"/>
    </source>
</evidence>
<dbReference type="RefSeq" id="WP_130841257.1">
    <property type="nucleotide sequence ID" value="NZ_SIJL01000005.1"/>
</dbReference>
<dbReference type="GO" id="GO:0005886">
    <property type="term" value="C:plasma membrane"/>
    <property type="evidence" value="ECO:0007669"/>
    <property type="project" value="UniProtKB-SubCell"/>
</dbReference>
<dbReference type="PANTHER" id="PTHR30572">
    <property type="entry name" value="MEMBRANE COMPONENT OF TRANSPORTER-RELATED"/>
    <property type="match status" value="1"/>
</dbReference>
<dbReference type="Pfam" id="PF02687">
    <property type="entry name" value="FtsX"/>
    <property type="match status" value="1"/>
</dbReference>
<dbReference type="EMBL" id="SIJL01000005">
    <property type="protein sequence ID" value="TBH20802.1"/>
    <property type="molecule type" value="Genomic_DNA"/>
</dbReference>
<evidence type="ECO:0000313" key="11">
    <source>
        <dbReference type="Proteomes" id="UP000292858"/>
    </source>
</evidence>
<dbReference type="GO" id="GO:0022857">
    <property type="term" value="F:transmembrane transporter activity"/>
    <property type="evidence" value="ECO:0007669"/>
    <property type="project" value="TreeGrafter"/>
</dbReference>
<keyword evidence="2" id="KW-1003">Cell membrane</keyword>
<sequence length="416" mass="43907">MGPSRVGLAFPEVVRIALRAIAANPLRSALTALGVVIGVAAVVALTMVGQGTTRQVVGLLEGLGTNLLTVGPAQGPRGSTGGLVRGGGPANLPLADAWAILEAFPEEVVGVAPTVQASFQVRQGALNQRVTVVGTWPDFARVRNASPERGAFFTWEDLEGRGRVAVLGATLAQELFAEEDPLGQRLRIQGVPFTVIGVLPEVQGPGNPNRQVLVPLSTYFQRLARPEPGEPRVNAIYLQGADRQGLRDLQARLEALLAERRGLADPEAYDFYVVSQQEVLESVNQTTLLLTLFLGGVAAISLLVGGIGIMNIMLVSVTERTREIGVRKALGARPRDVLAQFLAESVVLSVGGAVLGVGLGLLMARLVGQAIGVVPVFSPLSVAVAFLFAVLVGVFFGLYPAWRAARLDPVEALRYE</sequence>